<evidence type="ECO:0000259" key="4">
    <source>
        <dbReference type="Pfam" id="PF04536"/>
    </source>
</evidence>
<feature type="compositionally biased region" description="Gly residues" evidence="1">
    <location>
        <begin position="900"/>
        <end position="911"/>
    </location>
</feature>
<reference evidence="5 6" key="1">
    <citation type="journal article" date="2014" name="Int. J. Syst. Evol. Microbiol.">
        <title>Complete genome sequence of Corynebacterium casei LMG S-19264T (=DSM 44701T), isolated from a smear-ripened cheese.</title>
        <authorList>
            <consortium name="US DOE Joint Genome Institute (JGI-PGF)"/>
            <person name="Walter F."/>
            <person name="Albersmeier A."/>
            <person name="Kalinowski J."/>
            <person name="Ruckert C."/>
        </authorList>
    </citation>
    <scope>NUCLEOTIDE SEQUENCE [LARGE SCALE GENOMIC DNA]</scope>
    <source>
        <strain evidence="5 6">CGMCC 1.15286</strain>
    </source>
</reference>
<dbReference type="Gene3D" id="3.10.310.50">
    <property type="match status" value="1"/>
</dbReference>
<evidence type="ECO:0000313" key="6">
    <source>
        <dbReference type="Proteomes" id="UP000600247"/>
    </source>
</evidence>
<dbReference type="Proteomes" id="UP000600247">
    <property type="component" value="Unassembled WGS sequence"/>
</dbReference>
<evidence type="ECO:0000256" key="3">
    <source>
        <dbReference type="SAM" id="SignalP"/>
    </source>
</evidence>
<feature type="chain" id="PRO_5037793545" description="TPM domain-containing protein" evidence="3">
    <location>
        <begin position="24"/>
        <end position="911"/>
    </location>
</feature>
<dbReference type="Pfam" id="PF04536">
    <property type="entry name" value="TPM_phosphatase"/>
    <property type="match status" value="1"/>
</dbReference>
<feature type="region of interest" description="Disordered" evidence="1">
    <location>
        <begin position="812"/>
        <end position="911"/>
    </location>
</feature>
<comment type="caution">
    <text evidence="5">The sequence shown here is derived from an EMBL/GenBank/DDBJ whole genome shotgun (WGS) entry which is preliminary data.</text>
</comment>
<dbReference type="EMBL" id="BMHY01000003">
    <property type="protein sequence ID" value="GGG66683.1"/>
    <property type="molecule type" value="Genomic_DNA"/>
</dbReference>
<feature type="transmembrane region" description="Helical" evidence="2">
    <location>
        <begin position="210"/>
        <end position="234"/>
    </location>
</feature>
<keyword evidence="2" id="KW-0812">Transmembrane</keyword>
<dbReference type="InterPro" id="IPR007621">
    <property type="entry name" value="TPM_dom"/>
</dbReference>
<feature type="domain" description="TPM" evidence="4">
    <location>
        <begin position="34"/>
        <end position="161"/>
    </location>
</feature>
<protein>
    <recommendedName>
        <fullName evidence="4">TPM domain-containing protein</fullName>
    </recommendedName>
</protein>
<feature type="signal peptide" evidence="3">
    <location>
        <begin position="1"/>
        <end position="23"/>
    </location>
</feature>
<feature type="compositionally biased region" description="Low complexity" evidence="1">
    <location>
        <begin position="831"/>
        <end position="899"/>
    </location>
</feature>
<gene>
    <name evidence="5" type="ORF">GCM10010918_21450</name>
</gene>
<evidence type="ECO:0000256" key="2">
    <source>
        <dbReference type="SAM" id="Phobius"/>
    </source>
</evidence>
<feature type="region of interest" description="Disordered" evidence="1">
    <location>
        <begin position="166"/>
        <end position="203"/>
    </location>
</feature>
<organism evidence="5 6">
    <name type="scientific">Paenibacillus radicis</name>
    <name type="common">ex Gao et al. 2016</name>
    <dbReference type="NCBI Taxonomy" id="1737354"/>
    <lineage>
        <taxon>Bacteria</taxon>
        <taxon>Bacillati</taxon>
        <taxon>Bacillota</taxon>
        <taxon>Bacilli</taxon>
        <taxon>Bacillales</taxon>
        <taxon>Paenibacillaceae</taxon>
        <taxon>Paenibacillus</taxon>
    </lineage>
</organism>
<keyword evidence="2" id="KW-0472">Membrane</keyword>
<feature type="compositionally biased region" description="Low complexity" evidence="1">
    <location>
        <begin position="166"/>
        <end position="180"/>
    </location>
</feature>
<evidence type="ECO:0000313" key="5">
    <source>
        <dbReference type="EMBL" id="GGG66683.1"/>
    </source>
</evidence>
<evidence type="ECO:0000256" key="1">
    <source>
        <dbReference type="SAM" id="MobiDB-lite"/>
    </source>
</evidence>
<keyword evidence="6" id="KW-1185">Reference proteome</keyword>
<feature type="compositionally biased region" description="Basic and acidic residues" evidence="1">
    <location>
        <begin position="815"/>
        <end position="824"/>
    </location>
</feature>
<proteinExistence type="predicted"/>
<accession>A0A917H3X7</accession>
<keyword evidence="2" id="KW-1133">Transmembrane helix</keyword>
<name>A0A917H3X7_9BACL</name>
<feature type="compositionally biased region" description="Basic and acidic residues" evidence="1">
    <location>
        <begin position="187"/>
        <end position="203"/>
    </location>
</feature>
<dbReference type="AlphaFoldDB" id="A0A917H3X7"/>
<keyword evidence="3" id="KW-0732">Signal</keyword>
<sequence length="911" mass="101811">MKLMRIPVFLVLFMLLWTSTIFAAELPKNLGHVQDRASYFQEKDKKALRAEAVSGSLHYYILTIPTLNGTDSAKYATSIYKSWELTKNDVLIVIADKERRIEVNFNNSELQKKLDKLPADYDGDGDKTEKKLVEFVDKHFIPSAKEGDFLGAVRNLMTSMNKLMPAPAAKPTEKPAAAGAQNPVKTDATKKPEKTEKTEKTEPAGEPINFGAFFMGLLIFVLFVVFVIAAIIVLKRLFSGLKLKKKLAEVREQIAMQSVELAQALDALTPLSEMSQGRTGAVVKDQEKQLTALLLETEQLGKEMDADAVMVLKTKTLYYYLLLYTEHMVENEKKIAVVTRKANELADAEKKLGPFASRIAGNLNRIEIGINDMAQKLGSQLMPLRQSLEEAKTVLAKATEQSAFDVLSGTEWALKAERTCNALQSEYDELVELHGLLLGFPEQERNCRESVKEIIQIHNLHAFEADTLSLVDRSKTLSEQMLDELKQGQVSSARSLWEQCHKLLREAVSSITKLGELRRSNMDKADALDHKLKQLIVTRDKLSDELLQLSHRYVKSLWTDMQEEYDNWLRDLTAASKDLDIAKTQTGDREQNFESAKSIFDDLAEDFETFEAAAATMLATIEQWDATNYGLRNQFDTDLSLYHQAIEHCKTNRIYLTPEFMHDAESAIDSQSETFQNAATSSLCNLLLLEQYGDSFHETVASICTMIQRIEQNKYTAVQKLNMLDTSFKQQLVLAKGMLYKRKIKQSYNELKNSAERCIQTGMYEEALGWLKQLEEFVLSLGSANRIQSQLQANALMQQQQRIQATRTVVYHQTTNEEREERPRPKPPKPKSSSSWFSSNSSSSNSSKSSSNSSSNSSGGSNWSSSSSSKNSSGGSSFGGSSNKSSSGGSSFSSNNNKNNGGGNSSGGSNW</sequence>